<protein>
    <submittedName>
        <fullName evidence="1">Uncharacterized protein</fullName>
    </submittedName>
</protein>
<dbReference type="OrthoDB" id="1452822at2"/>
<accession>A0A1H7A8Q3</accession>
<proteinExistence type="predicted"/>
<dbReference type="EMBL" id="FNXY01000010">
    <property type="protein sequence ID" value="SEJ62019.1"/>
    <property type="molecule type" value="Genomic_DNA"/>
</dbReference>
<dbReference type="AlphaFoldDB" id="A0A1H7A8Q3"/>
<sequence>MKTPLSPGLLDKYLTGTCTQQEREEVEDWYQSFESLSEINTLFPESKSEEYSKSVLEKIKNKIKLRELEDKKSGKFQIGKQAYWYLAASVLISTCVWTISL</sequence>
<name>A0A1H7A8Q3_9BACT</name>
<evidence type="ECO:0000313" key="2">
    <source>
        <dbReference type="Proteomes" id="UP000199532"/>
    </source>
</evidence>
<dbReference type="RefSeq" id="WP_090341013.1">
    <property type="nucleotide sequence ID" value="NZ_FNXY01000010.1"/>
</dbReference>
<reference evidence="1 2" key="1">
    <citation type="submission" date="2016-10" db="EMBL/GenBank/DDBJ databases">
        <authorList>
            <person name="de Groot N.N."/>
        </authorList>
    </citation>
    <scope>NUCLEOTIDE SEQUENCE [LARGE SCALE GENOMIC DNA]</scope>
    <source>
        <strain evidence="1 2">DSM 19938</strain>
    </source>
</reference>
<dbReference type="Proteomes" id="UP000199532">
    <property type="component" value="Unassembled WGS sequence"/>
</dbReference>
<organism evidence="1 2">
    <name type="scientific">Dyadobacter koreensis</name>
    <dbReference type="NCBI Taxonomy" id="408657"/>
    <lineage>
        <taxon>Bacteria</taxon>
        <taxon>Pseudomonadati</taxon>
        <taxon>Bacteroidota</taxon>
        <taxon>Cytophagia</taxon>
        <taxon>Cytophagales</taxon>
        <taxon>Spirosomataceae</taxon>
        <taxon>Dyadobacter</taxon>
    </lineage>
</organism>
<gene>
    <name evidence="1" type="ORF">SAMN04487995_5524</name>
</gene>
<keyword evidence="2" id="KW-1185">Reference proteome</keyword>
<dbReference type="STRING" id="408657.SAMN04487995_5524"/>
<evidence type="ECO:0000313" key="1">
    <source>
        <dbReference type="EMBL" id="SEJ62019.1"/>
    </source>
</evidence>